<dbReference type="RefSeq" id="WP_380097525.1">
    <property type="nucleotide sequence ID" value="NZ_JBHRYD010000011.1"/>
</dbReference>
<proteinExistence type="predicted"/>
<dbReference type="Proteomes" id="UP001595613">
    <property type="component" value="Unassembled WGS sequence"/>
</dbReference>
<evidence type="ECO:0000313" key="2">
    <source>
        <dbReference type="EMBL" id="MFC3705634.1"/>
    </source>
</evidence>
<feature type="region of interest" description="Disordered" evidence="1">
    <location>
        <begin position="1"/>
        <end position="24"/>
    </location>
</feature>
<evidence type="ECO:0000256" key="1">
    <source>
        <dbReference type="SAM" id="MobiDB-lite"/>
    </source>
</evidence>
<gene>
    <name evidence="2" type="ORF">ACFOOL_12795</name>
</gene>
<sequence>MAGDEQQLYIAPNGLRQPIGPDDPETRARYEALIAADYAQCHPGDTFENLKQRARFSKEDKGLLRDWMEVAARRMAASSQEA</sequence>
<organism evidence="2 3">
    <name type="scientific">Devosia honganensis</name>
    <dbReference type="NCBI Taxonomy" id="1610527"/>
    <lineage>
        <taxon>Bacteria</taxon>
        <taxon>Pseudomonadati</taxon>
        <taxon>Pseudomonadota</taxon>
        <taxon>Alphaproteobacteria</taxon>
        <taxon>Hyphomicrobiales</taxon>
        <taxon>Devosiaceae</taxon>
        <taxon>Devosia</taxon>
    </lineage>
</organism>
<name>A0ABV7X500_9HYPH</name>
<reference evidence="3" key="1">
    <citation type="journal article" date="2019" name="Int. J. Syst. Evol. Microbiol.">
        <title>The Global Catalogue of Microorganisms (GCM) 10K type strain sequencing project: providing services to taxonomists for standard genome sequencing and annotation.</title>
        <authorList>
            <consortium name="The Broad Institute Genomics Platform"/>
            <consortium name="The Broad Institute Genome Sequencing Center for Infectious Disease"/>
            <person name="Wu L."/>
            <person name="Ma J."/>
        </authorList>
    </citation>
    <scope>NUCLEOTIDE SEQUENCE [LARGE SCALE GENOMIC DNA]</scope>
    <source>
        <strain evidence="3">KCTC 42281</strain>
    </source>
</reference>
<protein>
    <submittedName>
        <fullName evidence="2">Uncharacterized protein</fullName>
    </submittedName>
</protein>
<evidence type="ECO:0000313" key="3">
    <source>
        <dbReference type="Proteomes" id="UP001595613"/>
    </source>
</evidence>
<dbReference type="EMBL" id="JBHRYD010000011">
    <property type="protein sequence ID" value="MFC3705634.1"/>
    <property type="molecule type" value="Genomic_DNA"/>
</dbReference>
<accession>A0ABV7X500</accession>
<keyword evidence="3" id="KW-1185">Reference proteome</keyword>
<comment type="caution">
    <text evidence="2">The sequence shown here is derived from an EMBL/GenBank/DDBJ whole genome shotgun (WGS) entry which is preliminary data.</text>
</comment>